<keyword evidence="4" id="KW-1185">Reference proteome</keyword>
<dbReference type="OrthoDB" id="185373at2759"/>
<proteinExistence type="predicted"/>
<sequence length="604" mass="69746">MIQIHSVRSVARAPTRIVSPMTRSFTANSLALDKYRDLLAKTVEDPSFVEKYRKQKRQEKFNSKKPDWYDPTPRGEYFKILDEHFASTNKSPRTLMKEVPSVVSNFGKVLEYLGTSRNQLLDPYIVSKDTKKLLDKGEPVKAMYLARLAKDKGTVGLNLVLQYYMDKRLYQRALDLLNDMKKWSCPPNDHTYTIMLKGLGTFSEFTPRGLEIVVKIYDTLATEQKINIFQRNSALRACLQTPQGFSLALKIYNEMPIKGRNVANRFTFSMIFNTLKPTYGEKKALLGFLRKVWSDAEMAQSRLDEDRKHIKKSKDRTKETGNDIILTPELVADFCRAYVRMDQSKESVDYAFQVVNKYFGISLRDSSGIIIQKGTFDLSRSIVDFILNTCLESKQYQNGIDYFNAFLKSPDVIFKPDTAIYNDYLLCHTKLSKATEALKALKFLDKQTHKNKDLELTTSSVFYCTQAFIGSIEKPAVLFDHLETLRTTIMPQHSLMMTLKVFSGYMEVCHNIRSGLNEDQLKILYTVLQQDIDLCYSKSIKNDRDAKRAFFTLGTILKFIESQEDMKRKLPKTMTKSYIGSIKRERKLLRSKWNFGKERGVTLP</sequence>
<dbReference type="Pfam" id="PF13041">
    <property type="entry name" value="PPR_2"/>
    <property type="match status" value="1"/>
</dbReference>
<dbReference type="InterPro" id="IPR011990">
    <property type="entry name" value="TPR-like_helical_dom_sf"/>
</dbReference>
<keyword evidence="2" id="KW-0677">Repeat</keyword>
<dbReference type="InterPro" id="IPR051222">
    <property type="entry name" value="PPR/CCM1_RNA-binding"/>
</dbReference>
<dbReference type="PANTHER" id="PTHR47942">
    <property type="entry name" value="TETRATRICOPEPTIDE REPEAT (TPR)-LIKE SUPERFAMILY PROTEIN-RELATED"/>
    <property type="match status" value="1"/>
</dbReference>
<protein>
    <recommendedName>
        <fullName evidence="5">Mitochondrial group I intron splicing factor CCM1</fullName>
    </recommendedName>
</protein>
<dbReference type="EMBL" id="KV454410">
    <property type="protein sequence ID" value="ODQ65060.1"/>
    <property type="molecule type" value="Genomic_DNA"/>
</dbReference>
<evidence type="ECO:0000313" key="3">
    <source>
        <dbReference type="EMBL" id="ODQ65060.1"/>
    </source>
</evidence>
<name>A0A1E3PID9_9ASCO</name>
<evidence type="ECO:0000256" key="2">
    <source>
        <dbReference type="ARBA" id="ARBA00022737"/>
    </source>
</evidence>
<dbReference type="STRING" id="857566.A0A1E3PID9"/>
<organism evidence="3 4">
    <name type="scientific">Nadsonia fulvescens var. elongata DSM 6958</name>
    <dbReference type="NCBI Taxonomy" id="857566"/>
    <lineage>
        <taxon>Eukaryota</taxon>
        <taxon>Fungi</taxon>
        <taxon>Dikarya</taxon>
        <taxon>Ascomycota</taxon>
        <taxon>Saccharomycotina</taxon>
        <taxon>Dipodascomycetes</taxon>
        <taxon>Dipodascales</taxon>
        <taxon>Dipodascales incertae sedis</taxon>
        <taxon>Nadsonia</taxon>
    </lineage>
</organism>
<dbReference type="Gene3D" id="1.25.40.10">
    <property type="entry name" value="Tetratricopeptide repeat domain"/>
    <property type="match status" value="1"/>
</dbReference>
<comment type="subcellular location">
    <subcellularLocation>
        <location evidence="1">Mitochondrion</location>
    </subcellularLocation>
</comment>
<accession>A0A1E3PID9</accession>
<dbReference type="GO" id="GO:0005739">
    <property type="term" value="C:mitochondrion"/>
    <property type="evidence" value="ECO:0007669"/>
    <property type="project" value="UniProtKB-SubCell"/>
</dbReference>
<dbReference type="InterPro" id="IPR002885">
    <property type="entry name" value="PPR_rpt"/>
</dbReference>
<evidence type="ECO:0008006" key="5">
    <source>
        <dbReference type="Google" id="ProtNLM"/>
    </source>
</evidence>
<dbReference type="AlphaFoldDB" id="A0A1E3PID9"/>
<gene>
    <name evidence="3" type="ORF">NADFUDRAFT_42359</name>
</gene>
<evidence type="ECO:0000313" key="4">
    <source>
        <dbReference type="Proteomes" id="UP000095009"/>
    </source>
</evidence>
<dbReference type="PANTHER" id="PTHR47942:SF63">
    <property type="entry name" value="PENTATRICOPEPTIDE REPEAT-CONTAINING PROTEIN"/>
    <property type="match status" value="1"/>
</dbReference>
<reference evidence="3 4" key="1">
    <citation type="journal article" date="2016" name="Proc. Natl. Acad. Sci. U.S.A.">
        <title>Comparative genomics of biotechnologically important yeasts.</title>
        <authorList>
            <person name="Riley R."/>
            <person name="Haridas S."/>
            <person name="Wolfe K.H."/>
            <person name="Lopes M.R."/>
            <person name="Hittinger C.T."/>
            <person name="Goeker M."/>
            <person name="Salamov A.A."/>
            <person name="Wisecaver J.H."/>
            <person name="Long T.M."/>
            <person name="Calvey C.H."/>
            <person name="Aerts A.L."/>
            <person name="Barry K.W."/>
            <person name="Choi C."/>
            <person name="Clum A."/>
            <person name="Coughlan A.Y."/>
            <person name="Deshpande S."/>
            <person name="Douglass A.P."/>
            <person name="Hanson S.J."/>
            <person name="Klenk H.-P."/>
            <person name="LaButti K.M."/>
            <person name="Lapidus A."/>
            <person name="Lindquist E.A."/>
            <person name="Lipzen A.M."/>
            <person name="Meier-Kolthoff J.P."/>
            <person name="Ohm R.A."/>
            <person name="Otillar R.P."/>
            <person name="Pangilinan J.L."/>
            <person name="Peng Y."/>
            <person name="Rokas A."/>
            <person name="Rosa C.A."/>
            <person name="Scheuner C."/>
            <person name="Sibirny A.A."/>
            <person name="Slot J.C."/>
            <person name="Stielow J.B."/>
            <person name="Sun H."/>
            <person name="Kurtzman C.P."/>
            <person name="Blackwell M."/>
            <person name="Grigoriev I.V."/>
            <person name="Jeffries T.W."/>
        </authorList>
    </citation>
    <scope>NUCLEOTIDE SEQUENCE [LARGE SCALE GENOMIC DNA]</scope>
    <source>
        <strain evidence="3 4">DSM 6958</strain>
    </source>
</reference>
<evidence type="ECO:0000256" key="1">
    <source>
        <dbReference type="ARBA" id="ARBA00004173"/>
    </source>
</evidence>
<dbReference type="Proteomes" id="UP000095009">
    <property type="component" value="Unassembled WGS sequence"/>
</dbReference>